<keyword evidence="1" id="KW-0812">Transmembrane</keyword>
<dbReference type="EMBL" id="SPIA01000002">
    <property type="protein sequence ID" value="TFH67683.1"/>
    <property type="molecule type" value="Genomic_DNA"/>
</dbReference>
<comment type="caution">
    <text evidence="2">The sequence shown here is derived from an EMBL/GenBank/DDBJ whole genome shotgun (WGS) entry which is preliminary data.</text>
</comment>
<accession>A0A4Y8UK16</accession>
<dbReference type="SUPFAM" id="SSF55073">
    <property type="entry name" value="Nucleotide cyclase"/>
    <property type="match status" value="1"/>
</dbReference>
<keyword evidence="1" id="KW-0472">Membrane</keyword>
<dbReference type="Gene3D" id="3.30.70.1230">
    <property type="entry name" value="Nucleotide cyclase"/>
    <property type="match status" value="1"/>
</dbReference>
<feature type="transmembrane region" description="Helical" evidence="1">
    <location>
        <begin position="27"/>
        <end position="51"/>
    </location>
</feature>
<evidence type="ECO:0000313" key="2">
    <source>
        <dbReference type="EMBL" id="TFH67683.1"/>
    </source>
</evidence>
<dbReference type="AlphaFoldDB" id="A0A4Y8UK16"/>
<sequence>MRLPFSNPANRQFADQLFKRLALGQRFALRSALLWLLFGACSAMTLSYFAAQNSQAIIQQRGSAALESSAKLLQTPLFNRDLISIQAIMVDLVASADIVSATLVDARGVPLSAIRATEHDSQGRETLFQQRISLADSDAGLLTVGVDRSAIERRQYQPAWVWATLWLLFATLSCALEYRRGAQLQQRLALLNSKLPGPRAEIGHDELSALEQRLQPLLTGANDSDSEQGHSRFASLVTLTLHNHTDLSRQLSRENRERLLERIDYCLLRTLELYGGSRIEGSSTQLRCYFHASSFSKQHLMLCLMASWSLRELLQRLSEQSGIELALSFAIHSSPLRAGGRTLQDQQLGVIKEQAEQSAKRLTSGDILIVSNEMDREQLSSLGHFEHVDQLGALLQGFSSQRTELLQTQFHHLCRICLEQ</sequence>
<reference evidence="2 3" key="1">
    <citation type="submission" date="2019-03" db="EMBL/GenBank/DDBJ databases">
        <title>Draft genome of Gammaproteobacteria bacterium LSUCC0057, a member of the SAR92 clade.</title>
        <authorList>
            <person name="Lanclos V.C."/>
            <person name="Doiron C."/>
            <person name="Henson M.W."/>
            <person name="Thrash J.C."/>
        </authorList>
    </citation>
    <scope>NUCLEOTIDE SEQUENCE [LARGE SCALE GENOMIC DNA]</scope>
    <source>
        <strain evidence="2 3">LSUCC0057</strain>
    </source>
</reference>
<keyword evidence="1" id="KW-1133">Transmembrane helix</keyword>
<keyword evidence="3" id="KW-1185">Reference proteome</keyword>
<dbReference type="InterPro" id="IPR029787">
    <property type="entry name" value="Nucleotide_cyclase"/>
</dbReference>
<gene>
    <name evidence="2" type="ORF">E3W66_05360</name>
</gene>
<dbReference type="Proteomes" id="UP000298133">
    <property type="component" value="Unassembled WGS sequence"/>
</dbReference>
<protein>
    <submittedName>
        <fullName evidence="2">Uncharacterized protein</fullName>
    </submittedName>
</protein>
<dbReference type="OrthoDB" id="5717312at2"/>
<name>A0A4Y8UK16_9GAMM</name>
<evidence type="ECO:0000256" key="1">
    <source>
        <dbReference type="SAM" id="Phobius"/>
    </source>
</evidence>
<organism evidence="2 3">
    <name type="scientific">Gammaproteobacteria bacterium LSUCC0057</name>
    <dbReference type="NCBI Taxonomy" id="2559237"/>
    <lineage>
        <taxon>Bacteria</taxon>
        <taxon>Pseudomonadati</taxon>
        <taxon>Pseudomonadota</taxon>
        <taxon>Gammaproteobacteria</taxon>
        <taxon>Cellvibrionales</taxon>
        <taxon>Porticoccaceae</taxon>
        <taxon>SAR92 clade</taxon>
    </lineage>
</organism>
<proteinExistence type="predicted"/>
<evidence type="ECO:0000313" key="3">
    <source>
        <dbReference type="Proteomes" id="UP000298133"/>
    </source>
</evidence>